<evidence type="ECO:0000256" key="1">
    <source>
        <dbReference type="ARBA" id="ARBA00010997"/>
    </source>
</evidence>
<comment type="similarity">
    <text evidence="1">Belongs to the palC family.</text>
</comment>
<dbReference type="PANTHER" id="PTHR40463:SF1">
    <property type="entry name" value="PH-RESPONSE REGULATOR PROTEIN PALC"/>
    <property type="match status" value="1"/>
</dbReference>
<feature type="domain" description="BRO1" evidence="4">
    <location>
        <begin position="1"/>
        <end position="447"/>
    </location>
</feature>
<feature type="region of interest" description="Disordered" evidence="3">
    <location>
        <begin position="430"/>
        <end position="477"/>
    </location>
</feature>
<evidence type="ECO:0000313" key="6">
    <source>
        <dbReference type="Proteomes" id="UP000799302"/>
    </source>
</evidence>
<dbReference type="OrthoDB" id="10266451at2759"/>
<feature type="compositionally biased region" description="Basic and acidic residues" evidence="3">
    <location>
        <begin position="430"/>
        <end position="446"/>
    </location>
</feature>
<evidence type="ECO:0000313" key="5">
    <source>
        <dbReference type="EMBL" id="KAF2675354.1"/>
    </source>
</evidence>
<evidence type="ECO:0000256" key="3">
    <source>
        <dbReference type="SAM" id="MobiDB-lite"/>
    </source>
</evidence>
<dbReference type="PANTHER" id="PTHR40463">
    <property type="entry name" value="PH-RESPONSE REGULATOR PROTEIN PALC"/>
    <property type="match status" value="1"/>
</dbReference>
<keyword evidence="6" id="KW-1185">Reference proteome</keyword>
<dbReference type="PROSITE" id="PS51180">
    <property type="entry name" value="BRO1"/>
    <property type="match status" value="1"/>
</dbReference>
<dbReference type="SMART" id="SM01041">
    <property type="entry name" value="BRO1"/>
    <property type="match status" value="1"/>
</dbReference>
<feature type="compositionally biased region" description="Polar residues" evidence="3">
    <location>
        <begin position="468"/>
        <end position="477"/>
    </location>
</feature>
<dbReference type="Gene3D" id="1.25.40.280">
    <property type="entry name" value="alix/aip1 like domains"/>
    <property type="match status" value="1"/>
</dbReference>
<organism evidence="5 6">
    <name type="scientific">Microthyrium microscopicum</name>
    <dbReference type="NCBI Taxonomy" id="703497"/>
    <lineage>
        <taxon>Eukaryota</taxon>
        <taxon>Fungi</taxon>
        <taxon>Dikarya</taxon>
        <taxon>Ascomycota</taxon>
        <taxon>Pezizomycotina</taxon>
        <taxon>Dothideomycetes</taxon>
        <taxon>Dothideomycetes incertae sedis</taxon>
        <taxon>Microthyriales</taxon>
        <taxon>Microthyriaceae</taxon>
        <taxon>Microthyrium</taxon>
    </lineage>
</organism>
<dbReference type="InterPro" id="IPR038499">
    <property type="entry name" value="BRO1_sf"/>
</dbReference>
<dbReference type="Proteomes" id="UP000799302">
    <property type="component" value="Unassembled WGS sequence"/>
</dbReference>
<evidence type="ECO:0000259" key="4">
    <source>
        <dbReference type="PROSITE" id="PS51180"/>
    </source>
</evidence>
<accession>A0A6A6UWJ9</accession>
<name>A0A6A6UWJ9_9PEZI</name>
<dbReference type="InterPro" id="IPR037505">
    <property type="entry name" value="pH-resp_palC"/>
</dbReference>
<dbReference type="InterPro" id="IPR004328">
    <property type="entry name" value="BRO1_dom"/>
</dbReference>
<reference evidence="5" key="1">
    <citation type="journal article" date="2020" name="Stud. Mycol.">
        <title>101 Dothideomycetes genomes: a test case for predicting lifestyles and emergence of pathogens.</title>
        <authorList>
            <person name="Haridas S."/>
            <person name="Albert R."/>
            <person name="Binder M."/>
            <person name="Bloem J."/>
            <person name="Labutti K."/>
            <person name="Salamov A."/>
            <person name="Andreopoulos B."/>
            <person name="Baker S."/>
            <person name="Barry K."/>
            <person name="Bills G."/>
            <person name="Bluhm B."/>
            <person name="Cannon C."/>
            <person name="Castanera R."/>
            <person name="Culley D."/>
            <person name="Daum C."/>
            <person name="Ezra D."/>
            <person name="Gonzalez J."/>
            <person name="Henrissat B."/>
            <person name="Kuo A."/>
            <person name="Liang C."/>
            <person name="Lipzen A."/>
            <person name="Lutzoni F."/>
            <person name="Magnuson J."/>
            <person name="Mondo S."/>
            <person name="Nolan M."/>
            <person name="Ohm R."/>
            <person name="Pangilinan J."/>
            <person name="Park H.-J."/>
            <person name="Ramirez L."/>
            <person name="Alfaro M."/>
            <person name="Sun H."/>
            <person name="Tritt A."/>
            <person name="Yoshinaga Y."/>
            <person name="Zwiers L.-H."/>
            <person name="Turgeon B."/>
            <person name="Goodwin S."/>
            <person name="Spatafora J."/>
            <person name="Crous P."/>
            <person name="Grigoriev I."/>
        </authorList>
    </citation>
    <scope>NUCLEOTIDE SEQUENCE</scope>
    <source>
        <strain evidence="5">CBS 115976</strain>
    </source>
</reference>
<dbReference type="EMBL" id="MU004230">
    <property type="protein sequence ID" value="KAF2675354.1"/>
    <property type="molecule type" value="Genomic_DNA"/>
</dbReference>
<dbReference type="AlphaFoldDB" id="A0A6A6UWJ9"/>
<gene>
    <name evidence="5" type="ORF">BT63DRAFT_409449</name>
</gene>
<protein>
    <recommendedName>
        <fullName evidence="2">pH-response regulator protein palC</fullName>
    </recommendedName>
</protein>
<dbReference type="GO" id="GO:0071467">
    <property type="term" value="P:cellular response to pH"/>
    <property type="evidence" value="ECO:0007669"/>
    <property type="project" value="InterPro"/>
</dbReference>
<dbReference type="GO" id="GO:0005886">
    <property type="term" value="C:plasma membrane"/>
    <property type="evidence" value="ECO:0007669"/>
    <property type="project" value="TreeGrafter"/>
</dbReference>
<sequence>MPFPFVLPTTSHIDFSHFFSSNTHPSLPIAASNARTPLRDALKSYKRIASTAQSGQLGSISAALETYIPYLFALETGLSGGSVDGEEIDVVLLREPEVEWRPTLTSAPLGREPSRAKLSSLDSEIFFVLQVMAYVQTLLARDALRAIYRNDGAPPEPEARAQTISKAMKHLLDASSIHKYLFHKASTCQSTPNGPADISSSVLNALASLALAEATLIAVLKDDPYPVAVAEERNKSSKDWMFKAPDLKASRLNLLVRICMGAAEHAGQAAATLRNAKGVDEDLVAYVDDLRRTARAKAARFQGIGVEAEGKIGEGISLIRGAKKELGFSGDDEGKVSGLSKLKRGWQEKKEEKKVRKGDSSWGADGGRFEEGRVLDMLEKKWVKANDTYSMHLIPSSDSLMTGLPSGRDFHKTPAYATPSLAEDILARMRAPPDPKDLDAYKHAVYSDDSSSETEQDEAPGAYPGTVRQYSSNTPYY</sequence>
<evidence type="ECO:0000256" key="2">
    <source>
        <dbReference type="ARBA" id="ARBA00022193"/>
    </source>
</evidence>
<proteinExistence type="inferred from homology"/>